<sequence length="261" mass="28781">MPALFHHEGLEGQLCHYGCTHKTFSPTNVRVQASLFLLPKVTGLETVIGLYGKTVEIPCNIKIAKVEDIMLTKWKYSNEPSLSGDLLIKQKNENATVSATNEYKHRVSMAANFSLLLADAKLTDQHTFTCLMVYGGDIKEYSFKLVVQKLPEPLFITEKAEALEIGKRTKLGTCVAKNGNPAANIVWLKNNKTLSSDGNRILINETVVKQPGTDLLTVASTLQFSAEKDDTGAQFSCRAEHPQGRDLVSPPQTFTITCKSH</sequence>
<dbReference type="Gene3D" id="2.60.40.10">
    <property type="entry name" value="Immunoglobulins"/>
    <property type="match status" value="2"/>
</dbReference>
<dbReference type="InterPro" id="IPR036179">
    <property type="entry name" value="Ig-like_dom_sf"/>
</dbReference>
<dbReference type="Pfam" id="PF08205">
    <property type="entry name" value="C2-set_2"/>
    <property type="match status" value="1"/>
</dbReference>
<keyword evidence="1" id="KW-1015">Disulfide bond</keyword>
<gene>
    <name evidence="3" type="ORF">ATANTOWER_022801</name>
</gene>
<comment type="caution">
    <text evidence="3">The sequence shown here is derived from an EMBL/GenBank/DDBJ whole genome shotgun (WGS) entry which is preliminary data.</text>
</comment>
<dbReference type="PANTHER" id="PTHR45889">
    <property type="entry name" value="IG-LIKE DOMAIN-CONTAINING PROTEIN"/>
    <property type="match status" value="1"/>
</dbReference>
<reference evidence="3 4" key="1">
    <citation type="submission" date="2021-07" db="EMBL/GenBank/DDBJ databases">
        <authorList>
            <person name="Palmer J.M."/>
        </authorList>
    </citation>
    <scope>NUCLEOTIDE SEQUENCE [LARGE SCALE GENOMIC DNA]</scope>
    <source>
        <strain evidence="3 4">AT_MEX2019</strain>
        <tissue evidence="3">Muscle</tissue>
    </source>
</reference>
<evidence type="ECO:0000313" key="4">
    <source>
        <dbReference type="Proteomes" id="UP001345963"/>
    </source>
</evidence>
<proteinExistence type="predicted"/>
<accession>A0ABU7C6R4</accession>
<dbReference type="SUPFAM" id="SSF48726">
    <property type="entry name" value="Immunoglobulin"/>
    <property type="match status" value="2"/>
</dbReference>
<feature type="domain" description="Ig-like" evidence="2">
    <location>
        <begin position="39"/>
        <end position="130"/>
    </location>
</feature>
<feature type="domain" description="Ig-like" evidence="2">
    <location>
        <begin position="151"/>
        <end position="255"/>
    </location>
</feature>
<keyword evidence="4" id="KW-1185">Reference proteome</keyword>
<dbReference type="PANTHER" id="PTHR45889:SF8">
    <property type="entry name" value="IG-LIKE DOMAIN-CONTAINING PROTEIN"/>
    <property type="match status" value="1"/>
</dbReference>
<evidence type="ECO:0000256" key="1">
    <source>
        <dbReference type="ARBA" id="ARBA00023157"/>
    </source>
</evidence>
<dbReference type="InterPro" id="IPR007110">
    <property type="entry name" value="Ig-like_dom"/>
</dbReference>
<name>A0ABU7C6R4_9TELE</name>
<evidence type="ECO:0000313" key="3">
    <source>
        <dbReference type="EMBL" id="MED6257428.1"/>
    </source>
</evidence>
<dbReference type="EMBL" id="JAHUTI010079178">
    <property type="protein sequence ID" value="MED6257428.1"/>
    <property type="molecule type" value="Genomic_DNA"/>
</dbReference>
<dbReference type="PROSITE" id="PS50835">
    <property type="entry name" value="IG_LIKE"/>
    <property type="match status" value="2"/>
</dbReference>
<organism evidence="3 4">
    <name type="scientific">Ataeniobius toweri</name>
    <dbReference type="NCBI Taxonomy" id="208326"/>
    <lineage>
        <taxon>Eukaryota</taxon>
        <taxon>Metazoa</taxon>
        <taxon>Chordata</taxon>
        <taxon>Craniata</taxon>
        <taxon>Vertebrata</taxon>
        <taxon>Euteleostomi</taxon>
        <taxon>Actinopterygii</taxon>
        <taxon>Neopterygii</taxon>
        <taxon>Teleostei</taxon>
        <taxon>Neoteleostei</taxon>
        <taxon>Acanthomorphata</taxon>
        <taxon>Ovalentaria</taxon>
        <taxon>Atherinomorphae</taxon>
        <taxon>Cyprinodontiformes</taxon>
        <taxon>Goodeidae</taxon>
        <taxon>Ataeniobius</taxon>
    </lineage>
</organism>
<evidence type="ECO:0000259" key="2">
    <source>
        <dbReference type="PROSITE" id="PS50835"/>
    </source>
</evidence>
<dbReference type="InterPro" id="IPR013162">
    <property type="entry name" value="CD80_C2-set"/>
</dbReference>
<dbReference type="InterPro" id="IPR013783">
    <property type="entry name" value="Ig-like_fold"/>
</dbReference>
<protein>
    <recommendedName>
        <fullName evidence="2">Ig-like domain-containing protein</fullName>
    </recommendedName>
</protein>
<dbReference type="Proteomes" id="UP001345963">
    <property type="component" value="Unassembled WGS sequence"/>
</dbReference>